<keyword evidence="2" id="KW-0732">Signal</keyword>
<keyword evidence="1" id="KW-0472">Membrane</keyword>
<evidence type="ECO:0000313" key="4">
    <source>
        <dbReference type="Proteomes" id="UP000008281"/>
    </source>
</evidence>
<dbReference type="Gene3D" id="3.10.310.50">
    <property type="match status" value="1"/>
</dbReference>
<sequence>MLSLLSLIIASGTVLRADTELWEPMTYPDPRTNSTDCNVPHEGTLCDPDHILTDTWRQTILENIEQHMAKLEDAKIHYTEDASPECSSNSSGSVQIFLILAKRIHAASNQSITTNDLTQFGHGIREAFGLDSMPCKNYVLVLGVELAKEIYVWTGADLAIPKEALDNALAQYKKLFTERNYMEGLNKIVDEISSLLMDPYKEYSTTLAPELSTEDTSGTTLEMSSPSNQTETVIPTWMYVVITLCVIITVLVVVFFVLFIIKYLRSRSKSAQIYPIESNQKTGPIFNVIQKHDSNDNENYQLERGIVMNRRFSIDSENSHQPISEHSECTADARFVIFKLFPINEVFSSSIISVDNTAVEVEHHNGFETIPPDTMINTAKVTLDDGHLSTDRVIARRNSDMRLAPPSIEDQFSSL</sequence>
<dbReference type="OrthoDB" id="5804001at2759"/>
<name>E3LDR6_CAERE</name>
<feature type="transmembrane region" description="Helical" evidence="1">
    <location>
        <begin position="237"/>
        <end position="261"/>
    </location>
</feature>
<dbReference type="HOGENOM" id="CLU_057920_0_0_1"/>
<dbReference type="Proteomes" id="UP000008281">
    <property type="component" value="Unassembled WGS sequence"/>
</dbReference>
<evidence type="ECO:0008006" key="5">
    <source>
        <dbReference type="Google" id="ProtNLM"/>
    </source>
</evidence>
<evidence type="ECO:0000256" key="2">
    <source>
        <dbReference type="SAM" id="SignalP"/>
    </source>
</evidence>
<dbReference type="InterPro" id="IPR033438">
    <property type="entry name" value="MOLO1"/>
</dbReference>
<dbReference type="InParanoid" id="E3LDR6"/>
<feature type="chain" id="PRO_5003172633" description="SEA domain-containing protein" evidence="2">
    <location>
        <begin position="17"/>
        <end position="415"/>
    </location>
</feature>
<dbReference type="GO" id="GO:0005892">
    <property type="term" value="C:acetylcholine-gated channel complex"/>
    <property type="evidence" value="ECO:0007669"/>
    <property type="project" value="InterPro"/>
</dbReference>
<dbReference type="FunCoup" id="E3LDR6">
    <property type="interactions" value="402"/>
</dbReference>
<dbReference type="STRING" id="31234.E3LDR6"/>
<keyword evidence="1" id="KW-1133">Transmembrane helix</keyword>
<dbReference type="eggNOG" id="ENOG502SGZW">
    <property type="taxonomic scope" value="Eukaryota"/>
</dbReference>
<dbReference type="OMA" id="EHSECTA"/>
<protein>
    <recommendedName>
        <fullName evidence="5">SEA domain-containing protein</fullName>
    </recommendedName>
</protein>
<reference evidence="3" key="1">
    <citation type="submission" date="2007-07" db="EMBL/GenBank/DDBJ databases">
        <title>PCAP assembly of the Caenorhabditis remanei genome.</title>
        <authorList>
            <consortium name="The Caenorhabditis remanei Sequencing Consortium"/>
            <person name="Wilson R.K."/>
        </authorList>
    </citation>
    <scope>NUCLEOTIDE SEQUENCE [LARGE SCALE GENOMIC DNA]</scope>
    <source>
        <strain evidence="3">PB4641</strain>
    </source>
</reference>
<proteinExistence type="predicted"/>
<dbReference type="EMBL" id="DS268407">
    <property type="protein sequence ID" value="EFO82970.1"/>
    <property type="molecule type" value="Genomic_DNA"/>
</dbReference>
<dbReference type="PANTHER" id="PTHR33748">
    <property type="entry name" value="PROTEIN CBG04600"/>
    <property type="match status" value="1"/>
</dbReference>
<organism evidence="4">
    <name type="scientific">Caenorhabditis remanei</name>
    <name type="common">Caenorhabditis vulgaris</name>
    <dbReference type="NCBI Taxonomy" id="31234"/>
    <lineage>
        <taxon>Eukaryota</taxon>
        <taxon>Metazoa</taxon>
        <taxon>Ecdysozoa</taxon>
        <taxon>Nematoda</taxon>
        <taxon>Chromadorea</taxon>
        <taxon>Rhabditida</taxon>
        <taxon>Rhabditina</taxon>
        <taxon>Rhabditomorpha</taxon>
        <taxon>Rhabditoidea</taxon>
        <taxon>Rhabditidae</taxon>
        <taxon>Peloderinae</taxon>
        <taxon>Caenorhabditis</taxon>
    </lineage>
</organism>
<keyword evidence="4" id="KW-1185">Reference proteome</keyword>
<dbReference type="AlphaFoldDB" id="E3LDR6"/>
<accession>E3LDR6</accession>
<feature type="signal peptide" evidence="2">
    <location>
        <begin position="1"/>
        <end position="16"/>
    </location>
</feature>
<keyword evidence="1" id="KW-0812">Transmembrane</keyword>
<dbReference type="Pfam" id="PF17175">
    <property type="entry name" value="MOLO1"/>
    <property type="match status" value="1"/>
</dbReference>
<gene>
    <name evidence="3" type="ORF">CRE_00202</name>
</gene>
<dbReference type="PANTHER" id="PTHR33748:SF2">
    <property type="entry name" value="CONSERVED PLASMA MEMBRANE PROTEIN"/>
    <property type="match status" value="1"/>
</dbReference>
<evidence type="ECO:0000313" key="3">
    <source>
        <dbReference type="EMBL" id="EFO82970.1"/>
    </source>
</evidence>
<evidence type="ECO:0000256" key="1">
    <source>
        <dbReference type="SAM" id="Phobius"/>
    </source>
</evidence>